<dbReference type="SMART" id="SM00729">
    <property type="entry name" value="Elp3"/>
    <property type="match status" value="1"/>
</dbReference>
<keyword evidence="5" id="KW-0411">Iron-sulfur</keyword>
<name>A0A8J3GFB3_9BACT</name>
<dbReference type="GO" id="GO:0005737">
    <property type="term" value="C:cytoplasm"/>
    <property type="evidence" value="ECO:0007669"/>
    <property type="project" value="TreeGrafter"/>
</dbReference>
<proteinExistence type="predicted"/>
<dbReference type="InterPro" id="IPR013785">
    <property type="entry name" value="Aldolase_TIM"/>
</dbReference>
<dbReference type="PANTHER" id="PTHR13932">
    <property type="entry name" value="COPROPORPHYRINIGEN III OXIDASE"/>
    <property type="match status" value="1"/>
</dbReference>
<evidence type="ECO:0000256" key="5">
    <source>
        <dbReference type="ARBA" id="ARBA00023014"/>
    </source>
</evidence>
<dbReference type="Gene3D" id="3.20.20.70">
    <property type="entry name" value="Aldolase class I"/>
    <property type="match status" value="1"/>
</dbReference>
<dbReference type="GO" id="GO:0003824">
    <property type="term" value="F:catalytic activity"/>
    <property type="evidence" value="ECO:0007669"/>
    <property type="project" value="InterPro"/>
</dbReference>
<dbReference type="InterPro" id="IPR058240">
    <property type="entry name" value="rSAM_sf"/>
</dbReference>
<dbReference type="SUPFAM" id="SSF102114">
    <property type="entry name" value="Radical SAM enzymes"/>
    <property type="match status" value="1"/>
</dbReference>
<dbReference type="SFLD" id="SFLDS00029">
    <property type="entry name" value="Radical_SAM"/>
    <property type="match status" value="1"/>
</dbReference>
<dbReference type="Pfam" id="PF04055">
    <property type="entry name" value="Radical_SAM"/>
    <property type="match status" value="1"/>
</dbReference>
<dbReference type="InterPro" id="IPR034505">
    <property type="entry name" value="Coproporphyrinogen-III_oxidase"/>
</dbReference>
<dbReference type="SFLD" id="SFLDG01082">
    <property type="entry name" value="B12-binding_domain_containing"/>
    <property type="match status" value="1"/>
</dbReference>
<evidence type="ECO:0000256" key="2">
    <source>
        <dbReference type="ARBA" id="ARBA00022691"/>
    </source>
</evidence>
<dbReference type="CDD" id="cd01335">
    <property type="entry name" value="Radical_SAM"/>
    <property type="match status" value="1"/>
</dbReference>
<reference evidence="7" key="2">
    <citation type="submission" date="2020-09" db="EMBL/GenBank/DDBJ databases">
        <authorList>
            <person name="Sun Q."/>
            <person name="Kim S."/>
        </authorList>
    </citation>
    <scope>NUCLEOTIDE SEQUENCE</scope>
    <source>
        <strain evidence="7">KCTC 12870</strain>
    </source>
</reference>
<dbReference type="GO" id="GO:0051539">
    <property type="term" value="F:4 iron, 4 sulfur cluster binding"/>
    <property type="evidence" value="ECO:0007669"/>
    <property type="project" value="TreeGrafter"/>
</dbReference>
<dbReference type="InterPro" id="IPR006638">
    <property type="entry name" value="Elp3/MiaA/NifB-like_rSAM"/>
</dbReference>
<keyword evidence="8" id="KW-1185">Reference proteome</keyword>
<keyword evidence="2" id="KW-0949">S-adenosyl-L-methionine</keyword>
<dbReference type="PROSITE" id="PS51918">
    <property type="entry name" value="RADICAL_SAM"/>
    <property type="match status" value="1"/>
</dbReference>
<dbReference type="EMBL" id="BMXG01000022">
    <property type="protein sequence ID" value="GHC09901.1"/>
    <property type="molecule type" value="Genomic_DNA"/>
</dbReference>
<evidence type="ECO:0000256" key="1">
    <source>
        <dbReference type="ARBA" id="ARBA00001966"/>
    </source>
</evidence>
<evidence type="ECO:0000256" key="4">
    <source>
        <dbReference type="ARBA" id="ARBA00023004"/>
    </source>
</evidence>
<sequence>MGHGGGGRGEGVAESFADWAPGINSQRHDAPLNLYLHTPFCHHRCSFCPFFQNTTKPGFSERYAEFLCRDLEQKARWVGPSLTTRRISSVFFGGGTPSDLEAGDLARVLETLKRLYPIDTETEITVEGRIWGFSKEKAAAWRAAGANRISIGLQSTNSRLRRSMGRLADRGKIRRTLQHFVDLDFVTIVDLIYGLPNQDVASVVEDVRFLAEETGIDGLDLYALKQFPNSPLAKAVERGSIKSPADIQLRAEMFTAAAEALAQHGFEHFTPQHWRRGQRERSIYNQLAKTSADILPFGSSAGGRLGNVQISGFRTLEDYENAIEAGELGAHCITREAAPGQGFTDAIVAHIQRRMLPPLSQWPNRAAATPLLNNWREAGLIGAPCPDGLPLTPAGCFWFPHLQSLLTMWSTRIASQAA</sequence>
<evidence type="ECO:0000259" key="6">
    <source>
        <dbReference type="PROSITE" id="PS51918"/>
    </source>
</evidence>
<dbReference type="SFLD" id="SFLDG01065">
    <property type="entry name" value="anaerobic_coproporphyrinogen-I"/>
    <property type="match status" value="1"/>
</dbReference>
<dbReference type="Proteomes" id="UP000642829">
    <property type="component" value="Unassembled WGS sequence"/>
</dbReference>
<dbReference type="PANTHER" id="PTHR13932:SF9">
    <property type="entry name" value="COPROPORPHYRINOGEN III OXIDASE"/>
    <property type="match status" value="1"/>
</dbReference>
<dbReference type="GO" id="GO:0006779">
    <property type="term" value="P:porphyrin-containing compound biosynthetic process"/>
    <property type="evidence" value="ECO:0007669"/>
    <property type="project" value="TreeGrafter"/>
</dbReference>
<reference evidence="7" key="1">
    <citation type="journal article" date="2014" name="Int. J. Syst. Evol. Microbiol.">
        <title>Complete genome sequence of Corynebacterium casei LMG S-19264T (=DSM 44701T), isolated from a smear-ripened cheese.</title>
        <authorList>
            <consortium name="US DOE Joint Genome Institute (JGI-PGF)"/>
            <person name="Walter F."/>
            <person name="Albersmeier A."/>
            <person name="Kalinowski J."/>
            <person name="Ruckert C."/>
        </authorList>
    </citation>
    <scope>NUCLEOTIDE SEQUENCE</scope>
    <source>
        <strain evidence="7">KCTC 12870</strain>
    </source>
</reference>
<comment type="caution">
    <text evidence="7">The sequence shown here is derived from an EMBL/GenBank/DDBJ whole genome shotgun (WGS) entry which is preliminary data.</text>
</comment>
<evidence type="ECO:0000256" key="3">
    <source>
        <dbReference type="ARBA" id="ARBA00022723"/>
    </source>
</evidence>
<dbReference type="GO" id="GO:0046872">
    <property type="term" value="F:metal ion binding"/>
    <property type="evidence" value="ECO:0007669"/>
    <property type="project" value="UniProtKB-KW"/>
</dbReference>
<dbReference type="InterPro" id="IPR007197">
    <property type="entry name" value="rSAM"/>
</dbReference>
<gene>
    <name evidence="7" type="ORF">GCM10007047_29070</name>
</gene>
<accession>A0A8J3GFB3</accession>
<keyword evidence="4" id="KW-0408">Iron</keyword>
<comment type="cofactor">
    <cofactor evidence="1">
        <name>[4Fe-4S] cluster</name>
        <dbReference type="ChEBI" id="CHEBI:49883"/>
    </cofactor>
</comment>
<feature type="domain" description="Radical SAM core" evidence="6">
    <location>
        <begin position="26"/>
        <end position="267"/>
    </location>
</feature>
<organism evidence="7 8">
    <name type="scientific">Cerasicoccus arenae</name>
    <dbReference type="NCBI Taxonomy" id="424488"/>
    <lineage>
        <taxon>Bacteria</taxon>
        <taxon>Pseudomonadati</taxon>
        <taxon>Verrucomicrobiota</taxon>
        <taxon>Opitutia</taxon>
        <taxon>Puniceicoccales</taxon>
        <taxon>Cerasicoccaceae</taxon>
        <taxon>Cerasicoccus</taxon>
    </lineage>
</organism>
<protein>
    <submittedName>
        <fullName evidence="7">Putative heme utilization radical SAM enzyme HutW</fullName>
    </submittedName>
</protein>
<evidence type="ECO:0000313" key="8">
    <source>
        <dbReference type="Proteomes" id="UP000642829"/>
    </source>
</evidence>
<evidence type="ECO:0000313" key="7">
    <source>
        <dbReference type="EMBL" id="GHC09901.1"/>
    </source>
</evidence>
<keyword evidence="3" id="KW-0479">Metal-binding</keyword>
<dbReference type="AlphaFoldDB" id="A0A8J3GFB3"/>